<evidence type="ECO:0000313" key="1">
    <source>
        <dbReference type="EMBL" id="MBA3925556.1"/>
    </source>
</evidence>
<sequence>MALMDDLIYENAVDIGAFFKRDYPTLSDMDVREIEREAVRRMFAYLEGIRENGREPSELDVLYGAGEEAMMHIENELYELTIHRRFYALDRFIEIYIEELIALTNEDDNFLAYVVRQEVSYIERLYTQTLESYEAGEDAFYFASLVCAREAAVCIANRLDGYRSDFNEARAAHGLL</sequence>
<protein>
    <submittedName>
        <fullName evidence="1">Uncharacterized protein</fullName>
    </submittedName>
</protein>
<reference evidence="1 2" key="1">
    <citation type="submission" date="2020-05" db="EMBL/GenBank/DDBJ databases">
        <authorList>
            <person name="Carlin C.R."/>
        </authorList>
    </citation>
    <scope>NUCLEOTIDE SEQUENCE [LARGE SCALE GENOMIC DNA]</scope>
    <source>
        <strain evidence="1 2">FSL W9-0585</strain>
    </source>
</reference>
<name>A0A7W1T4V4_9LIST</name>
<accession>A0A7W1T4V4</accession>
<dbReference type="AlphaFoldDB" id="A0A7W1T4V4"/>
<comment type="caution">
    <text evidence="1">The sequence shown here is derived from an EMBL/GenBank/DDBJ whole genome shotgun (WGS) entry which is preliminary data.</text>
</comment>
<dbReference type="RefSeq" id="WP_181675778.1">
    <property type="nucleotide sequence ID" value="NZ_JABJVM010000003.1"/>
</dbReference>
<dbReference type="Proteomes" id="UP000548787">
    <property type="component" value="Unassembled WGS sequence"/>
</dbReference>
<keyword evidence="2" id="KW-1185">Reference proteome</keyword>
<organism evidence="1 2">
    <name type="scientific">Listeria rustica</name>
    <dbReference type="NCBI Taxonomy" id="2713503"/>
    <lineage>
        <taxon>Bacteria</taxon>
        <taxon>Bacillati</taxon>
        <taxon>Bacillota</taxon>
        <taxon>Bacilli</taxon>
        <taxon>Bacillales</taxon>
        <taxon>Listeriaceae</taxon>
        <taxon>Listeria</taxon>
    </lineage>
</organism>
<dbReference type="EMBL" id="JABJVM010000003">
    <property type="protein sequence ID" value="MBA3925556.1"/>
    <property type="molecule type" value="Genomic_DNA"/>
</dbReference>
<reference evidence="1 2" key="2">
    <citation type="submission" date="2020-08" db="EMBL/GenBank/DDBJ databases">
        <title>Listeria ohnekaius sp. nov. and Listeria portnoyii sp. nov. isolated from non-agricultural and natural environments.</title>
        <authorList>
            <person name="Weller D."/>
            <person name="Belias A.M."/>
            <person name="Liao J."/>
            <person name="Guo S."/>
            <person name="Orsi R.H."/>
            <person name="Wiedmann M."/>
        </authorList>
    </citation>
    <scope>NUCLEOTIDE SEQUENCE [LARGE SCALE GENOMIC DNA]</scope>
    <source>
        <strain evidence="1 2">FSL W9-0585</strain>
    </source>
</reference>
<gene>
    <name evidence="1" type="ORF">HPK16_04290</name>
</gene>
<evidence type="ECO:0000313" key="2">
    <source>
        <dbReference type="Proteomes" id="UP000548787"/>
    </source>
</evidence>
<proteinExistence type="predicted"/>